<evidence type="ECO:0000259" key="1">
    <source>
        <dbReference type="Pfam" id="PF23019"/>
    </source>
</evidence>
<dbReference type="InterPro" id="IPR054297">
    <property type="entry name" value="DUF7033"/>
</dbReference>
<dbReference type="EMBL" id="DROD01000117">
    <property type="protein sequence ID" value="HHJ51872.1"/>
    <property type="molecule type" value="Genomic_DNA"/>
</dbReference>
<dbReference type="SUPFAM" id="SSF88713">
    <property type="entry name" value="Glycoside hydrolase/deacetylase"/>
    <property type="match status" value="1"/>
</dbReference>
<gene>
    <name evidence="2" type="ORF">ENJ89_01645</name>
</gene>
<dbReference type="GO" id="GO:0005975">
    <property type="term" value="P:carbohydrate metabolic process"/>
    <property type="evidence" value="ECO:0007669"/>
    <property type="project" value="InterPro"/>
</dbReference>
<accession>A0A7V5PNA1</accession>
<protein>
    <recommendedName>
        <fullName evidence="1">DUF7033 domain-containing protein</fullName>
    </recommendedName>
</protein>
<reference evidence="2" key="1">
    <citation type="journal article" date="2020" name="mSystems">
        <title>Genome- and Community-Level Interaction Insights into Carbon Utilization and Element Cycling Functions of Hydrothermarchaeota in Hydrothermal Sediment.</title>
        <authorList>
            <person name="Zhou Z."/>
            <person name="Liu Y."/>
            <person name="Xu W."/>
            <person name="Pan J."/>
            <person name="Luo Z.H."/>
            <person name="Li M."/>
        </authorList>
    </citation>
    <scope>NUCLEOTIDE SEQUENCE [LARGE SCALE GENOMIC DNA]</scope>
    <source>
        <strain evidence="2">HyVt-527</strain>
    </source>
</reference>
<evidence type="ECO:0000313" key="2">
    <source>
        <dbReference type="EMBL" id="HHJ51872.1"/>
    </source>
</evidence>
<dbReference type="AlphaFoldDB" id="A0A7V5PNA1"/>
<dbReference type="Gene3D" id="3.20.20.370">
    <property type="entry name" value="Glycoside hydrolase/deacetylase"/>
    <property type="match status" value="1"/>
</dbReference>
<comment type="caution">
    <text evidence="2">The sequence shown here is derived from an EMBL/GenBank/DDBJ whole genome shotgun (WGS) entry which is preliminary data.</text>
</comment>
<sequence length="530" mass="61961">MKLYCLDQAHVTPEARYALEHALHQIGFFFEWTKHPGELDSSRMLIAYGASDLSAVRAAVLRLPARFDLTALTPRPERWHTLEFDGLSLPLLDEPGSGDPTTFPFDLLANIFYHLTRLEEQPCRTPEQADASFADSILHRADQHRVPVVDHLIRYFERFVTEFARRRRIFLLKKTAFPQNESFGLALTHDVDQVRAFHPLKKEALKIGYYLGLQKRFTPQQMDQADRQYWIFDRLLKDYAAGDWKATFFFIARYTEQRHFRYRINSDRFRQLFRQLQAAGQEIGLHPSRFAFDHPDRYRKEKIRLEKFAAAKLTGMRHHYLRCLFPRIWAIAEELNLAYDASLIYNHRGGFRAGTAHPFVAFVPAKRKPLKTVAVPTAFFEKSLPNDGRDAVQNENYVLQLVQNVARVHGILTSLWHTNNIYRDEIAPGFWFRFLNHMKNQPAFKATLADHVRWFHQRRQLALLLFERSDSRIVVQLQLPPELDQFGLILPAERWRLQHVAPHCELTVLGDALLFSGCRGIRTLELIFSD</sequence>
<feature type="domain" description="DUF7033" evidence="1">
    <location>
        <begin position="104"/>
        <end position="196"/>
    </location>
</feature>
<name>A0A7V5PNA1_CALAY</name>
<dbReference type="InterPro" id="IPR011330">
    <property type="entry name" value="Glyco_hydro/deAcase_b/a-brl"/>
</dbReference>
<organism evidence="2">
    <name type="scientific">Caldithrix abyssi</name>
    <dbReference type="NCBI Taxonomy" id="187145"/>
    <lineage>
        <taxon>Bacteria</taxon>
        <taxon>Pseudomonadati</taxon>
        <taxon>Calditrichota</taxon>
        <taxon>Calditrichia</taxon>
        <taxon>Calditrichales</taxon>
        <taxon>Calditrichaceae</taxon>
        <taxon>Caldithrix</taxon>
    </lineage>
</organism>
<dbReference type="Proteomes" id="UP000886124">
    <property type="component" value="Unassembled WGS sequence"/>
</dbReference>
<proteinExistence type="predicted"/>
<dbReference type="Pfam" id="PF23019">
    <property type="entry name" value="DUF7033"/>
    <property type="match status" value="1"/>
</dbReference>